<accession>A0A6V7PYB6</accession>
<reference evidence="1" key="1">
    <citation type="submission" date="2020-07" db="EMBL/GenBank/DDBJ databases">
        <authorList>
            <person name="Lin J."/>
        </authorList>
    </citation>
    <scope>NUCLEOTIDE SEQUENCE</scope>
</reference>
<name>A0A6V7PYB6_ANACO</name>
<proteinExistence type="predicted"/>
<dbReference type="AlphaFoldDB" id="A0A6V7PYB6"/>
<sequence length="301" mass="34356">MAELFLYFQIIPLLYDKDNRVGVKHWMLHFFGLHETNKGKRSEVQVQFRYPSTEGTFLWLPRRSSLSNSDIIWLRFIRPKTFVLRQSSSVELQPYLPSRFAIQLGYWLSQVGNPNTDLARSGNTVDAARAITQMLILALPSTVLGKAVHWSHEHVRCRSQSMVSTSLPRASPFWSFGLSTAYSLCTRTRLNGVPVTRASVVQALTLMECPGHTAPWGRPQGRDAARSQLPGYTHSYRVTILWLETQLERTSVITCIEQVRDQQHRPKAPRLGMTLTAPAAYRQGVLYDYLYRVRGMNISSN</sequence>
<organism evidence="1">
    <name type="scientific">Ananas comosus var. bracteatus</name>
    <name type="common">red pineapple</name>
    <dbReference type="NCBI Taxonomy" id="296719"/>
    <lineage>
        <taxon>Eukaryota</taxon>
        <taxon>Viridiplantae</taxon>
        <taxon>Streptophyta</taxon>
        <taxon>Embryophyta</taxon>
        <taxon>Tracheophyta</taxon>
        <taxon>Spermatophyta</taxon>
        <taxon>Magnoliopsida</taxon>
        <taxon>Liliopsida</taxon>
        <taxon>Poales</taxon>
        <taxon>Bromeliaceae</taxon>
        <taxon>Bromelioideae</taxon>
        <taxon>Ananas</taxon>
    </lineage>
</organism>
<protein>
    <submittedName>
        <fullName evidence="1">Uncharacterized protein</fullName>
    </submittedName>
</protein>
<gene>
    <name evidence="1" type="ORF">CB5_LOCUS19115</name>
</gene>
<evidence type="ECO:0000313" key="1">
    <source>
        <dbReference type="EMBL" id="CAD1835904.1"/>
    </source>
</evidence>
<dbReference type="EMBL" id="LR862153">
    <property type="protein sequence ID" value="CAD1835904.1"/>
    <property type="molecule type" value="Genomic_DNA"/>
</dbReference>